<dbReference type="GO" id="GO:0003884">
    <property type="term" value="F:D-amino-acid oxidase activity"/>
    <property type="evidence" value="ECO:0007669"/>
    <property type="project" value="InterPro"/>
</dbReference>
<dbReference type="GO" id="GO:0005737">
    <property type="term" value="C:cytoplasm"/>
    <property type="evidence" value="ECO:0007669"/>
    <property type="project" value="TreeGrafter"/>
</dbReference>
<evidence type="ECO:0000313" key="8">
    <source>
        <dbReference type="EMBL" id="KND96230.1"/>
    </source>
</evidence>
<dbReference type="AlphaFoldDB" id="A0A0L0NRC0"/>
<evidence type="ECO:0000256" key="2">
    <source>
        <dbReference type="ARBA" id="ARBA00006730"/>
    </source>
</evidence>
<dbReference type="GO" id="GO:0019478">
    <property type="term" value="P:D-amino acid catabolic process"/>
    <property type="evidence" value="ECO:0007669"/>
    <property type="project" value="TreeGrafter"/>
</dbReference>
<dbReference type="GO" id="GO:0071949">
    <property type="term" value="F:FAD binding"/>
    <property type="evidence" value="ECO:0007669"/>
    <property type="project" value="InterPro"/>
</dbReference>
<dbReference type="PIRSF" id="PIRSF000189">
    <property type="entry name" value="D-aa_oxidase"/>
    <property type="match status" value="1"/>
</dbReference>
<dbReference type="PANTHER" id="PTHR11530">
    <property type="entry name" value="D-AMINO ACID OXIDASE"/>
    <property type="match status" value="1"/>
</dbReference>
<feature type="domain" description="FAD dependent oxidoreductase" evidence="7">
    <location>
        <begin position="6"/>
        <end position="347"/>
    </location>
</feature>
<keyword evidence="6" id="KW-0732">Signal</keyword>
<sequence>MSSSTKIVVVGAGVVGLTTALELKRANPNYDVTIAAAHLPGDLSLAYASPYAGANWQSFATKDDTKLQELDRPGYFEFQRLADDPRSGVWRCPNANYYTQLAVASVQGQTEAFHHWFGDIAKERVLQNNELLPGTAYGTEYEGVVISVPIYLNYLLQTCLELGIALRRVSFITDIEEALSLHASGEKADLVINCAGLIAYRINGVNDLRRNYPVKGQTILVRNNLSKVICVDGFEEPNEMLYMFPRKEGGTIIGGSFIQENYDTQEDKPLSTRLSKRAVAFAPELIDPSRGNPNYLDVVQVNVGLRPFRDGGMRIEIDGRRKWLIHNYGAGSGGYQGSYGFARKVVKLAKQLREQSKL</sequence>
<dbReference type="InterPro" id="IPR006181">
    <property type="entry name" value="D-amino_acid_oxidase_CS"/>
</dbReference>
<dbReference type="VEuPathDB" id="FungiDB:CJI96_0004484"/>
<feature type="signal peptide" evidence="6">
    <location>
        <begin position="1"/>
        <end position="20"/>
    </location>
</feature>
<evidence type="ECO:0000256" key="3">
    <source>
        <dbReference type="ARBA" id="ARBA00022630"/>
    </source>
</evidence>
<dbReference type="Gene3D" id="3.30.9.10">
    <property type="entry name" value="D-Amino Acid Oxidase, subunit A, domain 2"/>
    <property type="match status" value="1"/>
</dbReference>
<dbReference type="VEuPathDB" id="FungiDB:QG37_07357"/>
<comment type="cofactor">
    <cofactor evidence="1">
        <name>FAD</name>
        <dbReference type="ChEBI" id="CHEBI:57692"/>
    </cofactor>
</comment>
<accession>A0A0L0NRC0</accession>
<name>A0A0L0NRC0_CANAR</name>
<evidence type="ECO:0000256" key="5">
    <source>
        <dbReference type="ARBA" id="ARBA00023002"/>
    </source>
</evidence>
<evidence type="ECO:0000313" key="9">
    <source>
        <dbReference type="Proteomes" id="UP000037122"/>
    </source>
</evidence>
<dbReference type="InterPro" id="IPR023209">
    <property type="entry name" value="DAO"/>
</dbReference>
<dbReference type="VEuPathDB" id="FungiDB:B9J08_004666"/>
<dbReference type="VEuPathDB" id="FungiDB:CJI97_004786"/>
<keyword evidence="4" id="KW-0274">FAD</keyword>
<dbReference type="VEuPathDB" id="FungiDB:CJJ09_004679"/>
<evidence type="ECO:0000256" key="6">
    <source>
        <dbReference type="SAM" id="SignalP"/>
    </source>
</evidence>
<dbReference type="SUPFAM" id="SSF51971">
    <property type="entry name" value="Nucleotide-binding domain"/>
    <property type="match status" value="1"/>
</dbReference>
<proteinExistence type="inferred from homology"/>
<dbReference type="Proteomes" id="UP000037122">
    <property type="component" value="Unassembled WGS sequence"/>
</dbReference>
<keyword evidence="3" id="KW-0285">Flavoprotein</keyword>
<gene>
    <name evidence="8" type="ORF">QG37_07357</name>
</gene>
<dbReference type="PROSITE" id="PS00677">
    <property type="entry name" value="DAO"/>
    <property type="match status" value="1"/>
</dbReference>
<comment type="similarity">
    <text evidence="2">Belongs to the DAMOX/DASOX family.</text>
</comment>
<evidence type="ECO:0000256" key="1">
    <source>
        <dbReference type="ARBA" id="ARBA00001974"/>
    </source>
</evidence>
<dbReference type="Pfam" id="PF01266">
    <property type="entry name" value="DAO"/>
    <property type="match status" value="1"/>
</dbReference>
<dbReference type="PANTHER" id="PTHR11530:SF16">
    <property type="entry name" value="D-AMINO ACID OXIDASE (AFU_ORTHOLOGUE AFUA_5G11290)"/>
    <property type="match status" value="1"/>
</dbReference>
<protein>
    <recommendedName>
        <fullName evidence="7">FAD dependent oxidoreductase domain-containing protein</fullName>
    </recommendedName>
</protein>
<dbReference type="InterPro" id="IPR006076">
    <property type="entry name" value="FAD-dep_OxRdtase"/>
</dbReference>
<feature type="chain" id="PRO_5005545321" description="FAD dependent oxidoreductase domain-containing protein" evidence="6">
    <location>
        <begin position="21"/>
        <end position="358"/>
    </location>
</feature>
<evidence type="ECO:0000256" key="4">
    <source>
        <dbReference type="ARBA" id="ARBA00022827"/>
    </source>
</evidence>
<comment type="caution">
    <text evidence="8">The sequence shown here is derived from an EMBL/GenBank/DDBJ whole genome shotgun (WGS) entry which is preliminary data.</text>
</comment>
<dbReference type="SUPFAM" id="SSF54373">
    <property type="entry name" value="FAD-linked reductases, C-terminal domain"/>
    <property type="match status" value="1"/>
</dbReference>
<dbReference type="Gene3D" id="3.40.50.720">
    <property type="entry name" value="NAD(P)-binding Rossmann-like Domain"/>
    <property type="match status" value="1"/>
</dbReference>
<evidence type="ECO:0000259" key="7">
    <source>
        <dbReference type="Pfam" id="PF01266"/>
    </source>
</evidence>
<reference evidence="9" key="1">
    <citation type="journal article" date="2015" name="BMC Genomics">
        <title>Draft genome of a commonly misdiagnosed multidrug resistant pathogen Candida auris.</title>
        <authorList>
            <person name="Chatterjee S."/>
            <person name="Alampalli S.V."/>
            <person name="Nageshan R.K."/>
            <person name="Chettiar S.T."/>
            <person name="Joshi S."/>
            <person name="Tatu U.S."/>
        </authorList>
    </citation>
    <scope>NUCLEOTIDE SEQUENCE [LARGE SCALE GENOMIC DNA]</scope>
    <source>
        <strain evidence="9">6684</strain>
    </source>
</reference>
<dbReference type="EMBL" id="LGST01000057">
    <property type="protein sequence ID" value="KND96230.1"/>
    <property type="molecule type" value="Genomic_DNA"/>
</dbReference>
<organism evidence="8 9">
    <name type="scientific">Candidozyma auris</name>
    <name type="common">Yeast</name>
    <name type="synonym">Candida auris</name>
    <dbReference type="NCBI Taxonomy" id="498019"/>
    <lineage>
        <taxon>Eukaryota</taxon>
        <taxon>Fungi</taxon>
        <taxon>Dikarya</taxon>
        <taxon>Ascomycota</taxon>
        <taxon>Saccharomycotina</taxon>
        <taxon>Pichiomycetes</taxon>
        <taxon>Metschnikowiaceae</taxon>
        <taxon>Candidozyma</taxon>
    </lineage>
</organism>
<keyword evidence="5" id="KW-0560">Oxidoreductase</keyword>
<dbReference type="VEuPathDB" id="FungiDB:CJJ07_001455"/>